<dbReference type="RefSeq" id="WP_184522570.1">
    <property type="nucleotide sequence ID" value="NZ_JACHGK010000001.1"/>
</dbReference>
<feature type="transmembrane region" description="Helical" evidence="1">
    <location>
        <begin position="65"/>
        <end position="87"/>
    </location>
</feature>
<proteinExistence type="predicted"/>
<feature type="transmembrane region" description="Helical" evidence="1">
    <location>
        <begin position="116"/>
        <end position="134"/>
    </location>
</feature>
<name>A0A7X0HNF6_9BACI</name>
<keyword evidence="3" id="KW-1185">Reference proteome</keyword>
<evidence type="ECO:0000313" key="2">
    <source>
        <dbReference type="EMBL" id="MBB6443989.1"/>
    </source>
</evidence>
<keyword evidence="1" id="KW-1133">Transmembrane helix</keyword>
<sequence length="206" mass="23765">MTFEKMLRVFGWFSIIGGLLITLVQPWIHLDPHSFIAAYFYLLAFIFIAIGLIGHYLIQYKDFGGYGLFSFLLLSISLYLWIGYHWFQTFVYFDLFKNIPDLSNIVLHSMEYGKHLAIYSMLSGILIFSGLSLWKGILSRWSTALLLLAPFMIWIPYGLIAAHFLGGVSFIWSGITLCKGNAKMIEEKDGEEQNREQHEKMLEANQ</sequence>
<keyword evidence="1" id="KW-0812">Transmembrane</keyword>
<dbReference type="AlphaFoldDB" id="A0A7X0HNF6"/>
<protein>
    <submittedName>
        <fullName evidence="2">Uncharacterized protein</fullName>
    </submittedName>
</protein>
<gene>
    <name evidence="2" type="ORF">HNR53_000577</name>
</gene>
<comment type="caution">
    <text evidence="2">The sequence shown here is derived from an EMBL/GenBank/DDBJ whole genome shotgun (WGS) entry which is preliminary data.</text>
</comment>
<evidence type="ECO:0000256" key="1">
    <source>
        <dbReference type="SAM" id="Phobius"/>
    </source>
</evidence>
<accession>A0A7X0HNF6</accession>
<dbReference type="EMBL" id="JACHGK010000001">
    <property type="protein sequence ID" value="MBB6443989.1"/>
    <property type="molecule type" value="Genomic_DNA"/>
</dbReference>
<feature type="transmembrane region" description="Helical" evidence="1">
    <location>
        <begin position="34"/>
        <end position="58"/>
    </location>
</feature>
<dbReference type="Proteomes" id="UP000531594">
    <property type="component" value="Unassembled WGS sequence"/>
</dbReference>
<feature type="transmembrane region" description="Helical" evidence="1">
    <location>
        <begin position="146"/>
        <end position="172"/>
    </location>
</feature>
<reference evidence="2 3" key="1">
    <citation type="submission" date="2020-08" db="EMBL/GenBank/DDBJ databases">
        <title>Genomic Encyclopedia of Type Strains, Phase IV (KMG-IV): sequencing the most valuable type-strain genomes for metagenomic binning, comparative biology and taxonomic classification.</title>
        <authorList>
            <person name="Goeker M."/>
        </authorList>
    </citation>
    <scope>NUCLEOTIDE SEQUENCE [LARGE SCALE GENOMIC DNA]</scope>
    <source>
        <strain evidence="2 3">DSM 5391</strain>
    </source>
</reference>
<keyword evidence="1" id="KW-0472">Membrane</keyword>
<feature type="transmembrane region" description="Helical" evidence="1">
    <location>
        <begin position="9"/>
        <end position="28"/>
    </location>
</feature>
<organism evidence="2 3">
    <name type="scientific">Bacillus benzoevorans</name>
    <dbReference type="NCBI Taxonomy" id="1456"/>
    <lineage>
        <taxon>Bacteria</taxon>
        <taxon>Bacillati</taxon>
        <taxon>Bacillota</taxon>
        <taxon>Bacilli</taxon>
        <taxon>Bacillales</taxon>
        <taxon>Bacillaceae</taxon>
        <taxon>Bacillus</taxon>
    </lineage>
</organism>
<evidence type="ECO:0000313" key="3">
    <source>
        <dbReference type="Proteomes" id="UP000531594"/>
    </source>
</evidence>